<proteinExistence type="predicted"/>
<reference evidence="2 3" key="1">
    <citation type="submission" date="2018-05" db="EMBL/GenBank/DDBJ databases">
        <title>Genomic Encyclopedia of Type Strains, Phase IV (KMG-IV): sequencing the most valuable type-strain genomes for metagenomic binning, comparative biology and taxonomic classification.</title>
        <authorList>
            <person name="Goeker M."/>
        </authorList>
    </citation>
    <scope>NUCLEOTIDE SEQUENCE [LARGE SCALE GENOMIC DNA]</scope>
    <source>
        <strain evidence="2 3">DSM 44704</strain>
    </source>
</reference>
<comment type="caution">
    <text evidence="2">The sequence shown here is derived from an EMBL/GenBank/DDBJ whole genome shotgun (WGS) entry which is preliminary data.</text>
</comment>
<evidence type="ECO:0000313" key="3">
    <source>
        <dbReference type="Proteomes" id="UP000247569"/>
    </source>
</evidence>
<gene>
    <name evidence="2" type="ORF">DFR70_1368</name>
</gene>
<keyword evidence="1" id="KW-0812">Transmembrane</keyword>
<feature type="transmembrane region" description="Helical" evidence="1">
    <location>
        <begin position="78"/>
        <end position="98"/>
    </location>
</feature>
<accession>A0A318JRB3</accession>
<evidence type="ECO:0000313" key="2">
    <source>
        <dbReference type="EMBL" id="PXX52179.1"/>
    </source>
</evidence>
<protein>
    <submittedName>
        <fullName evidence="2">Uncharacterized protein</fullName>
    </submittedName>
</protein>
<keyword evidence="1" id="KW-1133">Transmembrane helix</keyword>
<feature type="transmembrane region" description="Helical" evidence="1">
    <location>
        <begin position="50"/>
        <end position="71"/>
    </location>
</feature>
<dbReference type="AlphaFoldDB" id="A0A318JRB3"/>
<dbReference type="EMBL" id="QJKF01000036">
    <property type="protein sequence ID" value="PXX52179.1"/>
    <property type="molecule type" value="Genomic_DNA"/>
</dbReference>
<dbReference type="Proteomes" id="UP000247569">
    <property type="component" value="Unassembled WGS sequence"/>
</dbReference>
<evidence type="ECO:0000256" key="1">
    <source>
        <dbReference type="SAM" id="Phobius"/>
    </source>
</evidence>
<keyword evidence="1" id="KW-0472">Membrane</keyword>
<keyword evidence="3" id="KW-1185">Reference proteome</keyword>
<sequence>MIYIVSSIFIGPAIAIAGYVITPANGDYCDIGAHGSSGQRDRDYSLLQGIQTTGSIIMLTVGLLLLIYLWTNRRRISLLSFLLTNAGILVMAAGYLYVLYVGTAAVPSC</sequence>
<name>A0A318JRB3_9NOCA</name>
<organism evidence="2 3">
    <name type="scientific">Nocardia tenerifensis</name>
    <dbReference type="NCBI Taxonomy" id="228006"/>
    <lineage>
        <taxon>Bacteria</taxon>
        <taxon>Bacillati</taxon>
        <taxon>Actinomycetota</taxon>
        <taxon>Actinomycetes</taxon>
        <taxon>Mycobacteriales</taxon>
        <taxon>Nocardiaceae</taxon>
        <taxon>Nocardia</taxon>
    </lineage>
</organism>